<comment type="caution">
    <text evidence="5">The sequence shown here is derived from an EMBL/GenBank/DDBJ whole genome shotgun (WGS) entry which is preliminary data.</text>
</comment>
<dbReference type="EMBL" id="WSEL01000009">
    <property type="protein sequence ID" value="MVQ30755.1"/>
    <property type="molecule type" value="Genomic_DNA"/>
</dbReference>
<sequence length="219" mass="23484">MKKYLKLSLYLAVVLQVSAALAGSYDDFFVAIKRDDPSTIKALLQRGFDPNTPSPDGLHGLFLALREPSLKAAQAILASPQTNVEARNAQDESPLMMAALKGQTEMVRQLIARGADVNKPGWAPLHYAATSGQLEIMDLLLENHAFIDAESPNGTTPLMMAAMYGSTAGVKLLLDAGADTAMKNQLGMTASDFALRVGRQDAADLIAAQIRSQKPKGTW</sequence>
<keyword evidence="4" id="KW-0732">Signal</keyword>
<keyword evidence="2 3" id="KW-0040">ANK repeat</keyword>
<evidence type="ECO:0000256" key="3">
    <source>
        <dbReference type="PROSITE-ProRule" id="PRU00023"/>
    </source>
</evidence>
<dbReference type="PANTHER" id="PTHR24171:SF8">
    <property type="entry name" value="BRCA1-ASSOCIATED RING DOMAIN PROTEIN 1"/>
    <property type="match status" value="1"/>
</dbReference>
<dbReference type="AlphaFoldDB" id="A0A6N8IW22"/>
<feature type="repeat" description="ANK" evidence="3">
    <location>
        <begin position="90"/>
        <end position="118"/>
    </location>
</feature>
<feature type="signal peptide" evidence="4">
    <location>
        <begin position="1"/>
        <end position="22"/>
    </location>
</feature>
<evidence type="ECO:0000313" key="6">
    <source>
        <dbReference type="Proteomes" id="UP000469385"/>
    </source>
</evidence>
<accession>A0A6N8IW22</accession>
<feature type="repeat" description="ANK" evidence="3">
    <location>
        <begin position="153"/>
        <end position="185"/>
    </location>
</feature>
<dbReference type="Pfam" id="PF00023">
    <property type="entry name" value="Ank"/>
    <property type="match status" value="1"/>
</dbReference>
<evidence type="ECO:0000256" key="4">
    <source>
        <dbReference type="SAM" id="SignalP"/>
    </source>
</evidence>
<name>A0A6N8IW22_9BURK</name>
<keyword evidence="6" id="KW-1185">Reference proteome</keyword>
<dbReference type="Proteomes" id="UP000469385">
    <property type="component" value="Unassembled WGS sequence"/>
</dbReference>
<dbReference type="PRINTS" id="PR01415">
    <property type="entry name" value="ANKYRIN"/>
</dbReference>
<proteinExistence type="predicted"/>
<keyword evidence="1" id="KW-0677">Repeat</keyword>
<protein>
    <submittedName>
        <fullName evidence="5">Uncharacterized protein</fullName>
    </submittedName>
</protein>
<reference evidence="5 6" key="1">
    <citation type="submission" date="2019-12" db="EMBL/GenBank/DDBJ databases">
        <authorList>
            <person name="Huq M.A."/>
        </authorList>
    </citation>
    <scope>NUCLEOTIDE SEQUENCE [LARGE SCALE GENOMIC DNA]</scope>
    <source>
        <strain evidence="5 6">MAH-25</strain>
    </source>
</reference>
<gene>
    <name evidence="5" type="ORF">GON04_14940</name>
</gene>
<evidence type="ECO:0000256" key="2">
    <source>
        <dbReference type="ARBA" id="ARBA00023043"/>
    </source>
</evidence>
<dbReference type="PROSITE" id="PS50297">
    <property type="entry name" value="ANK_REP_REGION"/>
    <property type="match status" value="3"/>
</dbReference>
<dbReference type="RefSeq" id="WP_157398877.1">
    <property type="nucleotide sequence ID" value="NZ_WSEL01000009.1"/>
</dbReference>
<evidence type="ECO:0000313" key="5">
    <source>
        <dbReference type="EMBL" id="MVQ30755.1"/>
    </source>
</evidence>
<dbReference type="SUPFAM" id="SSF48403">
    <property type="entry name" value="Ankyrin repeat"/>
    <property type="match status" value="1"/>
</dbReference>
<feature type="chain" id="PRO_5026884060" evidence="4">
    <location>
        <begin position="23"/>
        <end position="219"/>
    </location>
</feature>
<dbReference type="InterPro" id="IPR002110">
    <property type="entry name" value="Ankyrin_rpt"/>
</dbReference>
<dbReference type="SMART" id="SM00248">
    <property type="entry name" value="ANK"/>
    <property type="match status" value="5"/>
</dbReference>
<dbReference type="Gene3D" id="1.25.40.20">
    <property type="entry name" value="Ankyrin repeat-containing domain"/>
    <property type="match status" value="1"/>
</dbReference>
<dbReference type="InterPro" id="IPR036770">
    <property type="entry name" value="Ankyrin_rpt-contain_sf"/>
</dbReference>
<dbReference type="PANTHER" id="PTHR24171">
    <property type="entry name" value="ANKYRIN REPEAT DOMAIN-CONTAINING PROTEIN 39-RELATED"/>
    <property type="match status" value="1"/>
</dbReference>
<organism evidence="5 6">
    <name type="scientific">Ramlibacter pinisoli</name>
    <dbReference type="NCBI Taxonomy" id="2682844"/>
    <lineage>
        <taxon>Bacteria</taxon>
        <taxon>Pseudomonadati</taxon>
        <taxon>Pseudomonadota</taxon>
        <taxon>Betaproteobacteria</taxon>
        <taxon>Burkholderiales</taxon>
        <taxon>Comamonadaceae</taxon>
        <taxon>Ramlibacter</taxon>
    </lineage>
</organism>
<dbReference type="PROSITE" id="PS50088">
    <property type="entry name" value="ANK_REPEAT"/>
    <property type="match status" value="3"/>
</dbReference>
<feature type="repeat" description="ANK" evidence="3">
    <location>
        <begin position="120"/>
        <end position="152"/>
    </location>
</feature>
<evidence type="ECO:0000256" key="1">
    <source>
        <dbReference type="ARBA" id="ARBA00022737"/>
    </source>
</evidence>
<dbReference type="Pfam" id="PF12796">
    <property type="entry name" value="Ank_2"/>
    <property type="match status" value="1"/>
</dbReference>